<protein>
    <submittedName>
        <fullName evidence="1">Uncharacterized protein</fullName>
    </submittedName>
</protein>
<evidence type="ECO:0000313" key="2">
    <source>
        <dbReference type="Proteomes" id="UP001222027"/>
    </source>
</evidence>
<dbReference type="EMBL" id="JAQQAF010000009">
    <property type="protein sequence ID" value="KAJ8458229.1"/>
    <property type="molecule type" value="Genomic_DNA"/>
</dbReference>
<name>A0AAV8PIQ3_ENSVE</name>
<sequence length="145" mass="15962">MVMHGVWGCNTKLQDPTDIDSVTHPRSHMVAAAEIGFPSGLDPPRTERNPTSRRRCSHLAVDLETSLSPVVGCGSVSRAATIRNWLWYFQLPELQSPKHKEALSCLTTVTEQVPLKGAKITVTRREIVNHWALLPPPTMLGCPGC</sequence>
<proteinExistence type="predicted"/>
<accession>A0AAV8PIQ3</accession>
<dbReference type="Proteomes" id="UP001222027">
    <property type="component" value="Unassembled WGS sequence"/>
</dbReference>
<dbReference type="AlphaFoldDB" id="A0AAV8PIQ3"/>
<evidence type="ECO:0000313" key="1">
    <source>
        <dbReference type="EMBL" id="KAJ8458229.1"/>
    </source>
</evidence>
<reference evidence="1 2" key="1">
    <citation type="submission" date="2022-12" db="EMBL/GenBank/DDBJ databases">
        <title>Chromosome-scale assembly of the Ensete ventricosum genome.</title>
        <authorList>
            <person name="Dussert Y."/>
            <person name="Stocks J."/>
            <person name="Wendawek A."/>
            <person name="Woldeyes F."/>
            <person name="Nichols R.A."/>
            <person name="Borrell J.S."/>
        </authorList>
    </citation>
    <scope>NUCLEOTIDE SEQUENCE [LARGE SCALE GENOMIC DNA]</scope>
    <source>
        <strain evidence="2">cv. Maze</strain>
        <tissue evidence="1">Seeds</tissue>
    </source>
</reference>
<gene>
    <name evidence="1" type="ORF">OPV22_031155</name>
</gene>
<comment type="caution">
    <text evidence="1">The sequence shown here is derived from an EMBL/GenBank/DDBJ whole genome shotgun (WGS) entry which is preliminary data.</text>
</comment>
<organism evidence="1 2">
    <name type="scientific">Ensete ventricosum</name>
    <name type="common">Abyssinian banana</name>
    <name type="synonym">Musa ensete</name>
    <dbReference type="NCBI Taxonomy" id="4639"/>
    <lineage>
        <taxon>Eukaryota</taxon>
        <taxon>Viridiplantae</taxon>
        <taxon>Streptophyta</taxon>
        <taxon>Embryophyta</taxon>
        <taxon>Tracheophyta</taxon>
        <taxon>Spermatophyta</taxon>
        <taxon>Magnoliopsida</taxon>
        <taxon>Liliopsida</taxon>
        <taxon>Zingiberales</taxon>
        <taxon>Musaceae</taxon>
        <taxon>Ensete</taxon>
    </lineage>
</organism>
<keyword evidence="2" id="KW-1185">Reference proteome</keyword>